<keyword evidence="4 6" id="KW-1133">Transmembrane helix</keyword>
<proteinExistence type="predicted"/>
<evidence type="ECO:0000256" key="2">
    <source>
        <dbReference type="ARBA" id="ARBA00022475"/>
    </source>
</evidence>
<sequence>MFLHKLAQSKSGVFIFVLSSFIIGAVAAPVLKISRANLSQLIFIFILLIAAAVVFWPKKNWRLLSLGALFLFLSFFRFSMTEPPLAPSNLIFYHDRWIAAEGVISDDPSFDGKQKIILQVEKLKVITSDDETRAVNGKAILYLDRYPEYHYGDLLSLNCNLVKPLESEDGEQKFSYPAYLARQGVWSVCLNGRIKEVEPGHGNWFYGKILIFKSILVEGVNKILPEPQSSFLGGLLYGARQSIPADLKLAFSRTGTAHIVAVSGYNITIIAAAILAILQGLSVPRKRAFGVSVVLIVVFVLLTGASASVVRAGLMGIIVLWARHVGRLSQAGRVLVFTAFLMLLFNPRLIFFDAGFQLSFASTLGILYLSPILENYSRSWPKILGFKESLLTTLSAIAATAPLIAYSFGSFSLVAPIVNLLILPAIPYTMALGFGAMILGLLYFPLGQVWGSVVWLPLTYIIKVVEYFSSLGWASIAVPQVSWWVMILAYAVLIWIMWRFRRPANL</sequence>
<gene>
    <name evidence="9" type="ORF">UU49_C0005G0062</name>
</gene>
<evidence type="ECO:0000259" key="8">
    <source>
        <dbReference type="Pfam" id="PF13567"/>
    </source>
</evidence>
<evidence type="ECO:0000313" key="10">
    <source>
        <dbReference type="Proteomes" id="UP000034108"/>
    </source>
</evidence>
<dbReference type="InterPro" id="IPR004477">
    <property type="entry name" value="ComEC_N"/>
</dbReference>
<evidence type="ECO:0000256" key="1">
    <source>
        <dbReference type="ARBA" id="ARBA00004651"/>
    </source>
</evidence>
<dbReference type="PANTHER" id="PTHR30619:SF7">
    <property type="entry name" value="BETA-LACTAMASE DOMAIN PROTEIN"/>
    <property type="match status" value="1"/>
</dbReference>
<feature type="transmembrane region" description="Helical" evidence="6">
    <location>
        <begin position="38"/>
        <end position="57"/>
    </location>
</feature>
<evidence type="ECO:0000256" key="5">
    <source>
        <dbReference type="ARBA" id="ARBA00023136"/>
    </source>
</evidence>
<evidence type="ECO:0000256" key="6">
    <source>
        <dbReference type="SAM" id="Phobius"/>
    </source>
</evidence>
<feature type="transmembrane region" description="Helical" evidence="6">
    <location>
        <begin position="481"/>
        <end position="500"/>
    </location>
</feature>
<feature type="transmembrane region" description="Helical" evidence="6">
    <location>
        <begin position="257"/>
        <end position="277"/>
    </location>
</feature>
<keyword evidence="5 6" id="KW-0472">Membrane</keyword>
<dbReference type="Pfam" id="PF13567">
    <property type="entry name" value="DUF4131"/>
    <property type="match status" value="1"/>
</dbReference>
<feature type="domain" description="DUF4131" evidence="8">
    <location>
        <begin position="41"/>
        <end position="186"/>
    </location>
</feature>
<feature type="transmembrane region" description="Helical" evidence="6">
    <location>
        <begin position="358"/>
        <end position="377"/>
    </location>
</feature>
<evidence type="ECO:0000256" key="3">
    <source>
        <dbReference type="ARBA" id="ARBA00022692"/>
    </source>
</evidence>
<name>A0A0G0VFD1_9BACT</name>
<dbReference type="EMBL" id="LCAV01000005">
    <property type="protein sequence ID" value="KKR99604.1"/>
    <property type="molecule type" value="Genomic_DNA"/>
</dbReference>
<dbReference type="InterPro" id="IPR025405">
    <property type="entry name" value="DUF4131"/>
</dbReference>
<protein>
    <submittedName>
        <fullName evidence="9">ComEC/Rec2-related protein</fullName>
    </submittedName>
</protein>
<dbReference type="PANTHER" id="PTHR30619">
    <property type="entry name" value="DNA INTERNALIZATION/COMPETENCE PROTEIN COMEC/REC2"/>
    <property type="match status" value="1"/>
</dbReference>
<feature type="domain" description="ComEC/Rec2-related protein" evidence="7">
    <location>
        <begin position="235"/>
        <end position="502"/>
    </location>
</feature>
<dbReference type="InterPro" id="IPR052159">
    <property type="entry name" value="Competence_DNA_uptake"/>
</dbReference>
<keyword evidence="2" id="KW-1003">Cell membrane</keyword>
<dbReference type="STRING" id="1619048.UU49_C0005G0062"/>
<comment type="subcellular location">
    <subcellularLocation>
        <location evidence="1">Cell membrane</location>
        <topology evidence="1">Multi-pass membrane protein</topology>
    </subcellularLocation>
</comment>
<evidence type="ECO:0000256" key="4">
    <source>
        <dbReference type="ARBA" id="ARBA00022989"/>
    </source>
</evidence>
<feature type="transmembrane region" description="Helical" evidence="6">
    <location>
        <begin position="289"/>
        <end position="322"/>
    </location>
</feature>
<feature type="transmembrane region" description="Helical" evidence="6">
    <location>
        <begin position="63"/>
        <end position="80"/>
    </location>
</feature>
<reference evidence="9 10" key="1">
    <citation type="journal article" date="2015" name="Nature">
        <title>rRNA introns, odd ribosomes, and small enigmatic genomes across a large radiation of phyla.</title>
        <authorList>
            <person name="Brown C.T."/>
            <person name="Hug L.A."/>
            <person name="Thomas B.C."/>
            <person name="Sharon I."/>
            <person name="Castelle C.J."/>
            <person name="Singh A."/>
            <person name="Wilkins M.J."/>
            <person name="Williams K.H."/>
            <person name="Banfield J.F."/>
        </authorList>
    </citation>
    <scope>NUCLEOTIDE SEQUENCE [LARGE SCALE GENOMIC DNA]</scope>
</reference>
<evidence type="ECO:0000313" key="9">
    <source>
        <dbReference type="EMBL" id="KKR99604.1"/>
    </source>
</evidence>
<dbReference type="Pfam" id="PF03772">
    <property type="entry name" value="Competence"/>
    <property type="match status" value="1"/>
</dbReference>
<feature type="transmembrane region" description="Helical" evidence="6">
    <location>
        <begin position="421"/>
        <end position="442"/>
    </location>
</feature>
<feature type="transmembrane region" description="Helical" evidence="6">
    <location>
        <begin position="12"/>
        <end position="31"/>
    </location>
</feature>
<feature type="transmembrane region" description="Helical" evidence="6">
    <location>
        <begin position="449"/>
        <end position="469"/>
    </location>
</feature>
<feature type="transmembrane region" description="Helical" evidence="6">
    <location>
        <begin position="389"/>
        <end position="409"/>
    </location>
</feature>
<keyword evidence="3 6" id="KW-0812">Transmembrane</keyword>
<organism evidence="9 10">
    <name type="scientific">Candidatus Magasanikbacteria bacterium GW2011_GWC2_41_17</name>
    <dbReference type="NCBI Taxonomy" id="1619048"/>
    <lineage>
        <taxon>Bacteria</taxon>
        <taxon>Candidatus Magasanikiibacteriota</taxon>
    </lineage>
</organism>
<dbReference type="AlphaFoldDB" id="A0A0G0VFD1"/>
<evidence type="ECO:0000259" key="7">
    <source>
        <dbReference type="Pfam" id="PF03772"/>
    </source>
</evidence>
<dbReference type="GO" id="GO:0005886">
    <property type="term" value="C:plasma membrane"/>
    <property type="evidence" value="ECO:0007669"/>
    <property type="project" value="UniProtKB-SubCell"/>
</dbReference>
<dbReference type="NCBIfam" id="TIGR00360">
    <property type="entry name" value="ComEC_N-term"/>
    <property type="match status" value="1"/>
</dbReference>
<comment type="caution">
    <text evidence="9">The sequence shown here is derived from an EMBL/GenBank/DDBJ whole genome shotgun (WGS) entry which is preliminary data.</text>
</comment>
<accession>A0A0G0VFD1</accession>
<dbReference type="Proteomes" id="UP000034108">
    <property type="component" value="Unassembled WGS sequence"/>
</dbReference>